<keyword evidence="5 8" id="KW-0805">Transcription regulation</keyword>
<keyword evidence="2 8" id="KW-0547">Nucleotide-binding</keyword>
<protein>
    <recommendedName>
        <fullName evidence="8">Transcriptional repressor NrdR</fullName>
    </recommendedName>
</protein>
<feature type="domain" description="ATP-cone" evidence="9">
    <location>
        <begin position="48"/>
        <end position="138"/>
    </location>
</feature>
<evidence type="ECO:0000256" key="1">
    <source>
        <dbReference type="ARBA" id="ARBA00022491"/>
    </source>
</evidence>
<dbReference type="GO" id="GO:0003677">
    <property type="term" value="F:DNA binding"/>
    <property type="evidence" value="ECO:0007669"/>
    <property type="project" value="UniProtKB-KW"/>
</dbReference>
<dbReference type="HAMAP" id="MF_00440">
    <property type="entry name" value="NrdR"/>
    <property type="match status" value="1"/>
</dbReference>
<evidence type="ECO:0000256" key="5">
    <source>
        <dbReference type="ARBA" id="ARBA00023015"/>
    </source>
</evidence>
<evidence type="ECO:0000256" key="7">
    <source>
        <dbReference type="ARBA" id="ARBA00023163"/>
    </source>
</evidence>
<dbReference type="InterPro" id="IPR055173">
    <property type="entry name" value="NrdR-like_N"/>
</dbReference>
<dbReference type="GO" id="GO:0005524">
    <property type="term" value="F:ATP binding"/>
    <property type="evidence" value="ECO:0007669"/>
    <property type="project" value="UniProtKB-UniRule"/>
</dbReference>
<accession>A0A2P7Q126</accession>
<dbReference type="InterPro" id="IPR003796">
    <property type="entry name" value="RNR_NrdR-like"/>
</dbReference>
<comment type="caution">
    <text evidence="8">Lacks conserved residue(s) required for the propagation of feature annotation.</text>
</comment>
<keyword evidence="4 8" id="KW-0067">ATP-binding</keyword>
<evidence type="ECO:0000313" key="10">
    <source>
        <dbReference type="EMBL" id="PSJ31671.1"/>
    </source>
</evidence>
<keyword evidence="11" id="KW-1185">Reference proteome</keyword>
<proteinExistence type="inferred from homology"/>
<reference evidence="10" key="1">
    <citation type="thesis" date="2015" institute="Rutgers" country="The State University of New Jersey, 14 College Farm Rd., New Brunswick, NJ, USA">
        <title>Ammonia toxicity in bacteria and its implications for treatment of and resource recovery from highly nitrogenous organic wastes.</title>
        <authorList>
            <person name="Luther A.K."/>
        </authorList>
    </citation>
    <scope>NUCLEOTIDE SEQUENCE</scope>
    <source>
        <strain evidence="10">RT-10B</strain>
    </source>
</reference>
<evidence type="ECO:0000256" key="8">
    <source>
        <dbReference type="HAMAP-Rule" id="MF_00440"/>
    </source>
</evidence>
<dbReference type="InterPro" id="IPR005144">
    <property type="entry name" value="ATP-cone_dom"/>
</dbReference>
<dbReference type="PANTHER" id="PTHR30455">
    <property type="entry name" value="TRANSCRIPTIONAL REPRESSOR NRDR"/>
    <property type="match status" value="1"/>
</dbReference>
<dbReference type="NCBIfam" id="TIGR00244">
    <property type="entry name" value="transcriptional regulator NrdR"/>
    <property type="match status" value="1"/>
</dbReference>
<name>A0A2P7Q126_9FIRM</name>
<dbReference type="RefSeq" id="WP_106776408.1">
    <property type="nucleotide sequence ID" value="NZ_JBGGGQ010000001.1"/>
</dbReference>
<evidence type="ECO:0000256" key="6">
    <source>
        <dbReference type="ARBA" id="ARBA00023125"/>
    </source>
</evidence>
<organism evidence="10 11">
    <name type="scientific">Peptostreptococcus russellii</name>
    <dbReference type="NCBI Taxonomy" id="215200"/>
    <lineage>
        <taxon>Bacteria</taxon>
        <taxon>Bacillati</taxon>
        <taxon>Bacillota</taxon>
        <taxon>Clostridia</taxon>
        <taxon>Peptostreptococcales</taxon>
        <taxon>Peptostreptococcaceae</taxon>
        <taxon>Peptostreptococcus</taxon>
    </lineage>
</organism>
<evidence type="ECO:0000256" key="3">
    <source>
        <dbReference type="ARBA" id="ARBA00022833"/>
    </source>
</evidence>
<dbReference type="OrthoDB" id="9807461at2"/>
<keyword evidence="6 8" id="KW-0238">DNA-binding</keyword>
<dbReference type="Pfam" id="PF22811">
    <property type="entry name" value="Zn_ribbon_NrdR"/>
    <property type="match status" value="1"/>
</dbReference>
<comment type="similarity">
    <text evidence="8">Belongs to the NrdR family.</text>
</comment>
<keyword evidence="7 8" id="KW-0804">Transcription</keyword>
<dbReference type="AlphaFoldDB" id="A0A2P7Q126"/>
<sequence length="156" mass="18580">MLCPYCECKESKVLDSRHIDSTSIRRRRECEKCKKRFTTYEKIEMVPVMVIKKDGRREAFDRDKIKFGLIRSCEKRPVSISTIDQLVDSIESEINKMYIDEIESTRIGEMVMERLKEVDEVAYVRFASVYRQFKDLNTFVNELESILSEKDKKEEE</sequence>
<dbReference type="EMBL" id="JYGE01000003">
    <property type="protein sequence ID" value="PSJ31671.1"/>
    <property type="molecule type" value="Genomic_DNA"/>
</dbReference>
<dbReference type="GO" id="GO:0045892">
    <property type="term" value="P:negative regulation of DNA-templated transcription"/>
    <property type="evidence" value="ECO:0007669"/>
    <property type="project" value="UniProtKB-UniRule"/>
</dbReference>
<evidence type="ECO:0000259" key="9">
    <source>
        <dbReference type="PROSITE" id="PS51161"/>
    </source>
</evidence>
<dbReference type="Proteomes" id="UP000241434">
    <property type="component" value="Unassembled WGS sequence"/>
</dbReference>
<evidence type="ECO:0000256" key="4">
    <source>
        <dbReference type="ARBA" id="ARBA00022840"/>
    </source>
</evidence>
<dbReference type="PANTHER" id="PTHR30455:SF2">
    <property type="entry name" value="TRANSCRIPTIONAL REPRESSOR NRDR"/>
    <property type="match status" value="1"/>
</dbReference>
<gene>
    <name evidence="8" type="primary">nrdR</name>
    <name evidence="10" type="ORF">UF10_03300</name>
</gene>
<keyword evidence="1 8" id="KW-0678">Repressor</keyword>
<comment type="caution">
    <text evidence="10">The sequence shown here is derived from an EMBL/GenBank/DDBJ whole genome shotgun (WGS) entry which is preliminary data.</text>
</comment>
<dbReference type="GO" id="GO:0008270">
    <property type="term" value="F:zinc ion binding"/>
    <property type="evidence" value="ECO:0007669"/>
    <property type="project" value="InterPro"/>
</dbReference>
<dbReference type="Pfam" id="PF03477">
    <property type="entry name" value="ATP-cone"/>
    <property type="match status" value="1"/>
</dbReference>
<evidence type="ECO:0000313" key="11">
    <source>
        <dbReference type="Proteomes" id="UP000241434"/>
    </source>
</evidence>
<evidence type="ECO:0000256" key="2">
    <source>
        <dbReference type="ARBA" id="ARBA00022741"/>
    </source>
</evidence>
<dbReference type="PROSITE" id="PS51161">
    <property type="entry name" value="ATP_CONE"/>
    <property type="match status" value="1"/>
</dbReference>
<comment type="function">
    <text evidence="8">Negatively regulates transcription of bacterial ribonucleotide reductase nrd genes and operons by binding to NrdR-boxes.</text>
</comment>
<keyword evidence="3" id="KW-0862">Zinc</keyword>